<evidence type="ECO:0000313" key="2">
    <source>
        <dbReference type="EMBL" id="PJI92966.1"/>
    </source>
</evidence>
<evidence type="ECO:0000256" key="1">
    <source>
        <dbReference type="SAM" id="Phobius"/>
    </source>
</evidence>
<dbReference type="AlphaFoldDB" id="A0A2M8WQ57"/>
<keyword evidence="1" id="KW-0472">Membrane</keyword>
<dbReference type="OrthoDB" id="5354324at2"/>
<dbReference type="Proteomes" id="UP000228531">
    <property type="component" value="Unassembled WGS sequence"/>
</dbReference>
<keyword evidence="3" id="KW-1185">Reference proteome</keyword>
<protein>
    <submittedName>
        <fullName evidence="2">Uncharacterized protein DUF1523</fullName>
    </submittedName>
</protein>
<evidence type="ECO:0000313" key="3">
    <source>
        <dbReference type="Proteomes" id="UP000228531"/>
    </source>
</evidence>
<reference evidence="2 3" key="1">
    <citation type="submission" date="2017-11" db="EMBL/GenBank/DDBJ databases">
        <title>Genomic Encyclopedia of Archaeal and Bacterial Type Strains, Phase II (KMG-II): From Individual Species to Whole Genera.</title>
        <authorList>
            <person name="Goeker M."/>
        </authorList>
    </citation>
    <scope>NUCLEOTIDE SEQUENCE [LARGE SCALE GENOMIC DNA]</scope>
    <source>
        <strain evidence="2 3">DSM 29128</strain>
    </source>
</reference>
<dbReference type="EMBL" id="PGTY01000001">
    <property type="protein sequence ID" value="PJI92966.1"/>
    <property type="molecule type" value="Genomic_DNA"/>
</dbReference>
<gene>
    <name evidence="2" type="ORF">BC777_1833</name>
</gene>
<name>A0A2M8WQ57_9RHOB</name>
<dbReference type="Pfam" id="PF07509">
    <property type="entry name" value="DUF1523"/>
    <property type="match status" value="1"/>
</dbReference>
<keyword evidence="1" id="KW-1133">Transmembrane helix</keyword>
<sequence length="235" mass="27547">MQRLKTIVRVLVLLLAGSFLHYVLPQHDIVQISQAEPRRTDFGSFNRWFYAQADSGSTEMENRDIFYIFTEKKETFLLGFIPRDSTETMVYRNEDTGWIWPPYFKFDSSNLHGQATAQARRFTDSADGNWAVITHYGWRIPFLSIFPNAVNITPVENPDVRIIPWFNIFFFVFLIVAIVFIRAAWRQFRERSVDPLLDAAGHQIDEVQADVAERKGRVGRWLGTWRDKNKNRPIK</sequence>
<proteinExistence type="predicted"/>
<feature type="transmembrane region" description="Helical" evidence="1">
    <location>
        <begin position="162"/>
        <end position="181"/>
    </location>
</feature>
<keyword evidence="1" id="KW-0812">Transmembrane</keyword>
<dbReference type="InterPro" id="IPR011088">
    <property type="entry name" value="Phage_phiNM3_A0EWY4"/>
</dbReference>
<accession>A0A2M8WQ57</accession>
<organism evidence="2 3">
    <name type="scientific">Yoonia maricola</name>
    <dbReference type="NCBI Taxonomy" id="420999"/>
    <lineage>
        <taxon>Bacteria</taxon>
        <taxon>Pseudomonadati</taxon>
        <taxon>Pseudomonadota</taxon>
        <taxon>Alphaproteobacteria</taxon>
        <taxon>Rhodobacterales</taxon>
        <taxon>Paracoccaceae</taxon>
        <taxon>Yoonia</taxon>
    </lineage>
</organism>
<comment type="caution">
    <text evidence="2">The sequence shown here is derived from an EMBL/GenBank/DDBJ whole genome shotgun (WGS) entry which is preliminary data.</text>
</comment>
<dbReference type="RefSeq" id="WP_100367724.1">
    <property type="nucleotide sequence ID" value="NZ_PGTY01000001.1"/>
</dbReference>